<comment type="similarity">
    <text evidence="1 9">Belongs to the cysteine dioxygenase family.</text>
</comment>
<evidence type="ECO:0000256" key="5">
    <source>
        <dbReference type="ARBA" id="ARBA00023002"/>
    </source>
</evidence>
<dbReference type="InterPro" id="IPR011051">
    <property type="entry name" value="RmlC_Cupin_sf"/>
</dbReference>
<dbReference type="GO" id="GO:0017172">
    <property type="term" value="F:cysteine dioxygenase activity"/>
    <property type="evidence" value="ECO:0007669"/>
    <property type="project" value="UniProtKB-UniRule"/>
</dbReference>
<keyword evidence="7" id="KW-0883">Thioether bond</keyword>
<dbReference type="InterPro" id="IPR014710">
    <property type="entry name" value="RmlC-like_jellyroll"/>
</dbReference>
<feature type="cross-link" description="3'-(S-cysteinyl)-tyrosine (Cys-Tyr)" evidence="7">
    <location>
        <begin position="134"/>
        <end position="208"/>
    </location>
</feature>
<dbReference type="Pfam" id="PF05995">
    <property type="entry name" value="CDO_I"/>
    <property type="match status" value="1"/>
</dbReference>
<comment type="catalytic activity">
    <reaction evidence="9">
        <text>L-cysteine + O2 = 3-sulfino-L-alanine + H(+)</text>
        <dbReference type="Rhea" id="RHEA:20441"/>
        <dbReference type="ChEBI" id="CHEBI:15378"/>
        <dbReference type="ChEBI" id="CHEBI:15379"/>
        <dbReference type="ChEBI" id="CHEBI:35235"/>
        <dbReference type="ChEBI" id="CHEBI:61085"/>
        <dbReference type="EC" id="1.13.11.20"/>
    </reaction>
</comment>
<sequence>MSKVMPIVDTYAVGDRGMCRTALPSPPHEPEMKRLEVPVYAQGDLAELITDLRAILGPSSGLDAAEVDVEALMERVRQYNEHNEHEWAPYALADPTRGYTRNGVDDINKKANLLILVWNPGRGSMIHDHANAHCVVKVLKGHLTETRYDFPEGYNGEDAEAEFEPHTMSPKSVTTFKPGEVSYMSDELGLHRMSNPSSSEVAVSMHLYTPPYAAKFGCHIYDEKSGKSHKVDVSTLFSDKGVKCDPWHHHGTA</sequence>
<proteinExistence type="inferred from homology"/>
<evidence type="ECO:0000256" key="3">
    <source>
        <dbReference type="ARBA" id="ARBA00022723"/>
    </source>
</evidence>
<dbReference type="CDD" id="cd10548">
    <property type="entry name" value="cupin_CDO"/>
    <property type="match status" value="1"/>
</dbReference>
<dbReference type="AlphaFoldDB" id="A0A060T3D5"/>
<evidence type="ECO:0000256" key="4">
    <source>
        <dbReference type="ARBA" id="ARBA00022964"/>
    </source>
</evidence>
<accession>A0A060T3D5</accession>
<keyword evidence="4 9" id="KW-0223">Dioxygenase</keyword>
<dbReference type="Gene3D" id="2.60.120.10">
    <property type="entry name" value="Jelly Rolls"/>
    <property type="match status" value="1"/>
</dbReference>
<reference evidence="10" key="1">
    <citation type="submission" date="2014-02" db="EMBL/GenBank/DDBJ databases">
        <authorList>
            <person name="Genoscope - CEA"/>
        </authorList>
    </citation>
    <scope>NUCLEOTIDE SEQUENCE</scope>
    <source>
        <strain evidence="10">LS3</strain>
    </source>
</reference>
<protein>
    <recommendedName>
        <fullName evidence="2 9">Cysteine dioxygenase</fullName>
        <ecNumber evidence="2 9">1.13.11.20</ecNumber>
    </recommendedName>
</protein>
<dbReference type="GO" id="GO:0008198">
    <property type="term" value="F:ferrous iron binding"/>
    <property type="evidence" value="ECO:0007669"/>
    <property type="project" value="TreeGrafter"/>
</dbReference>
<keyword evidence="3 8" id="KW-0479">Metal-binding</keyword>
<evidence type="ECO:0000256" key="2">
    <source>
        <dbReference type="ARBA" id="ARBA00013133"/>
    </source>
</evidence>
<feature type="binding site" evidence="8">
    <location>
        <position position="129"/>
    </location>
    <ligand>
        <name>Fe cation</name>
        <dbReference type="ChEBI" id="CHEBI:24875"/>
        <note>catalytic</note>
    </ligand>
</feature>
<dbReference type="PhylomeDB" id="A0A060T3D5"/>
<evidence type="ECO:0000256" key="1">
    <source>
        <dbReference type="ARBA" id="ARBA00006622"/>
    </source>
</evidence>
<dbReference type="PANTHER" id="PTHR12918">
    <property type="entry name" value="CYSTEINE DIOXYGENASE"/>
    <property type="match status" value="1"/>
</dbReference>
<keyword evidence="5 9" id="KW-0560">Oxidoreductase</keyword>
<dbReference type="EC" id="1.13.11.20" evidence="2 9"/>
<evidence type="ECO:0000256" key="9">
    <source>
        <dbReference type="RuleBase" id="RU366010"/>
    </source>
</evidence>
<dbReference type="SUPFAM" id="SSF51182">
    <property type="entry name" value="RmlC-like cupins"/>
    <property type="match status" value="1"/>
</dbReference>
<gene>
    <name evidence="10" type="ORF">GNLVRS02_ARAD1C36520g</name>
</gene>
<evidence type="ECO:0000313" key="10">
    <source>
        <dbReference type="EMBL" id="CDP35478.1"/>
    </source>
</evidence>
<evidence type="ECO:0000256" key="6">
    <source>
        <dbReference type="ARBA" id="ARBA00023004"/>
    </source>
</evidence>
<feature type="binding site" evidence="8">
    <location>
        <position position="127"/>
    </location>
    <ligand>
        <name>Fe cation</name>
        <dbReference type="ChEBI" id="CHEBI:24875"/>
        <note>catalytic</note>
    </ligand>
</feature>
<comment type="cofactor">
    <cofactor evidence="9">
        <name>Fe cation</name>
        <dbReference type="ChEBI" id="CHEBI:24875"/>
    </cofactor>
    <text evidence="9">Binds 1 Fe cation per subunit.</text>
</comment>
<name>A0A060T3D5_BLAAD</name>
<reference evidence="10" key="2">
    <citation type="submission" date="2014-06" db="EMBL/GenBank/DDBJ databases">
        <title>The complete genome of Blastobotrys (Arxula) adeninivorans LS3 - a yeast of biotechnological interest.</title>
        <authorList>
            <person name="Kunze G."/>
            <person name="Gaillardin C."/>
            <person name="Czernicka M."/>
            <person name="Durrens P."/>
            <person name="Martin T."/>
            <person name="Boer E."/>
            <person name="Gabaldon T."/>
            <person name="Cruz J."/>
            <person name="Talla E."/>
            <person name="Marck C."/>
            <person name="Goffeau A."/>
            <person name="Barbe V."/>
            <person name="Baret P."/>
            <person name="Baronian K."/>
            <person name="Beier S."/>
            <person name="Bleykasten C."/>
            <person name="Bode R."/>
            <person name="Casaregola S."/>
            <person name="Despons L."/>
            <person name="Fairhead C."/>
            <person name="Giersberg M."/>
            <person name="Gierski P."/>
            <person name="Hahnel U."/>
            <person name="Hartmann A."/>
            <person name="Jankowska D."/>
            <person name="Jubin C."/>
            <person name="Jung P."/>
            <person name="Lafontaine I."/>
            <person name="Leh-Louis V."/>
            <person name="Lemaire M."/>
            <person name="Marcet-Houben M."/>
            <person name="Mascher M."/>
            <person name="Morel G."/>
            <person name="Richard G.-F."/>
            <person name="Riechen J."/>
            <person name="Sacerdot C."/>
            <person name="Sarkar A."/>
            <person name="Savel G."/>
            <person name="Schacherer J."/>
            <person name="Sherman D."/>
            <person name="Straub M.-L."/>
            <person name="Stein N."/>
            <person name="Thierry A."/>
            <person name="Trautwein-Schult A."/>
            <person name="Westhof E."/>
            <person name="Worch S."/>
            <person name="Dujon B."/>
            <person name="Souciet J.-L."/>
            <person name="Wincker P."/>
            <person name="Scholz U."/>
            <person name="Neuveglise N."/>
        </authorList>
    </citation>
    <scope>NUCLEOTIDE SEQUENCE</scope>
    <source>
        <strain evidence="10">LS3</strain>
    </source>
</reference>
<keyword evidence="6 8" id="KW-0408">Iron</keyword>
<dbReference type="InterPro" id="IPR010300">
    <property type="entry name" value="CDO_1"/>
</dbReference>
<evidence type="ECO:0000256" key="7">
    <source>
        <dbReference type="PIRSR" id="PIRSR610300-50"/>
    </source>
</evidence>
<feature type="binding site" evidence="8">
    <location>
        <position position="191"/>
    </location>
    <ligand>
        <name>Fe cation</name>
        <dbReference type="ChEBI" id="CHEBI:24875"/>
        <note>catalytic</note>
    </ligand>
</feature>
<dbReference type="GO" id="GO:0019448">
    <property type="term" value="P:L-cysteine catabolic process"/>
    <property type="evidence" value="ECO:0007669"/>
    <property type="project" value="TreeGrafter"/>
</dbReference>
<dbReference type="EMBL" id="HG937693">
    <property type="protein sequence ID" value="CDP35478.1"/>
    <property type="molecule type" value="Genomic_DNA"/>
</dbReference>
<evidence type="ECO:0000256" key="8">
    <source>
        <dbReference type="PIRSR" id="PIRSR610300-51"/>
    </source>
</evidence>
<dbReference type="PANTHER" id="PTHR12918:SF1">
    <property type="entry name" value="CYSTEINE DIOXYGENASE TYPE 1"/>
    <property type="match status" value="1"/>
</dbReference>
<organism evidence="10">
    <name type="scientific">Blastobotrys adeninivorans</name>
    <name type="common">Yeast</name>
    <name type="synonym">Arxula adeninivorans</name>
    <dbReference type="NCBI Taxonomy" id="409370"/>
    <lineage>
        <taxon>Eukaryota</taxon>
        <taxon>Fungi</taxon>
        <taxon>Dikarya</taxon>
        <taxon>Ascomycota</taxon>
        <taxon>Saccharomycotina</taxon>
        <taxon>Dipodascomycetes</taxon>
        <taxon>Dipodascales</taxon>
        <taxon>Trichomonascaceae</taxon>
        <taxon>Blastobotrys</taxon>
    </lineage>
</organism>